<organism evidence="1 2">
    <name type="scientific">Winogradskyella rapida</name>
    <dbReference type="NCBI Taxonomy" id="549701"/>
    <lineage>
        <taxon>Bacteria</taxon>
        <taxon>Pseudomonadati</taxon>
        <taxon>Bacteroidota</taxon>
        <taxon>Flavobacteriia</taxon>
        <taxon>Flavobacteriales</taxon>
        <taxon>Flavobacteriaceae</taxon>
        <taxon>Winogradskyella</taxon>
    </lineage>
</organism>
<dbReference type="Gene3D" id="2.60.40.1120">
    <property type="entry name" value="Carboxypeptidase-like, regulatory domain"/>
    <property type="match status" value="1"/>
</dbReference>
<dbReference type="InterPro" id="IPR008969">
    <property type="entry name" value="CarboxyPept-like_regulatory"/>
</dbReference>
<reference evidence="2" key="1">
    <citation type="journal article" date="2019" name="Int. J. Syst. Evol. Microbiol.">
        <title>The Global Catalogue of Microorganisms (GCM) 10K type strain sequencing project: providing services to taxonomists for standard genome sequencing and annotation.</title>
        <authorList>
            <consortium name="The Broad Institute Genomics Platform"/>
            <consortium name="The Broad Institute Genome Sequencing Center for Infectious Disease"/>
            <person name="Wu L."/>
            <person name="Ma J."/>
        </authorList>
    </citation>
    <scope>NUCLEOTIDE SEQUENCE [LARGE SCALE GENOMIC DNA]</scope>
    <source>
        <strain evidence="2">CCUG 56098</strain>
    </source>
</reference>
<dbReference type="EMBL" id="JBHTKM010000063">
    <property type="protein sequence ID" value="MFD1017216.1"/>
    <property type="molecule type" value="Genomic_DNA"/>
</dbReference>
<keyword evidence="2" id="KW-1185">Reference proteome</keyword>
<comment type="caution">
    <text evidence="1">The sequence shown here is derived from an EMBL/GenBank/DDBJ whole genome shotgun (WGS) entry which is preliminary data.</text>
</comment>
<accession>A0ABW3KUI9</accession>
<dbReference type="RefSeq" id="WP_386118732.1">
    <property type="nucleotide sequence ID" value="NZ_JBHTKM010000063.1"/>
</dbReference>
<sequence length="911" mass="104550">MVKKLNKILISIEISSLEKIFNFKVLLFLAGFFSVCNAQQILIFGVVTDTIQNPLPYSNILAIPKADNQDIKYAITKNNGSYKLGLVKNQTYELTVSYLGYKPHKLSITTTDQNLIKNFILKENPDQLDEVNIKYTPPITVKKDTITYDVTKFVTGEERKLRDALKKLPGVEVDREGNVMVQGKKVTKVLVENKTFFTGNSKLAVNNIPADAVEKVEVLDNYNEVAMLKGLQDSEDMAMNILLKEDKKKFVFGDIEVGAGIKERYLLHPNLFYYSPKTNVNFIGDLNNQGIKSFSFQDYLEFEGGFAKLLDDAGSYFSLSNSDFAQYLNNQDYTDNINQFGALNIRQSISNVTDISGYLITSNSKTQTASNTLNAYQNITDPFTEDRTVTNNLNNFFTIGKLTVDYEPSFKEDFAYSAFVKVTNNDSHGFVNTINPDQNNRITTVTDVAALNLKQNITYSRKLSKAHTATLEATYNFQNDKPITEWLTNQQILQGLIPLEDADVYNILQTKKSTSHNFNAIIKDYWVINNFNHLYTSVGINTSFNDFYNEDVQLLSDGSINNFSSAGFGNDFGYSFIDTYLGLEYKFQIGIATFKPAVFYHGYLWRTQQFEDAETSSKNLLLPQFTTKVDFNNSEKLNFKYKLNARFPAINQLANNFVLSNFNSVYRGNNQLENQLYHSATLSYYKFSLFRNLNLNFNTSFNKRIKSIKTVSELNGIESFNTTIMFDQPEHNWMLSGRVSKKINKIRYNLSSRFSYNDFYQILNNETNLNISKSIASTISVETSFKNHPNLEINYTKDFNTYKALDNISKFENDQFEVILEYDFLKDFIFKADYTFDNYTNKSLDTKTTFDTANASLFYRKEDSPWGFEVNATNLFDTRFKQQNSFNAFVISDSRTFILPRIVMFKVSYKL</sequence>
<protein>
    <submittedName>
        <fullName evidence="1">Carboxypeptidase-like regulatory domain-containing protein</fullName>
    </submittedName>
</protein>
<proteinExistence type="predicted"/>
<dbReference type="Proteomes" id="UP001597086">
    <property type="component" value="Unassembled WGS sequence"/>
</dbReference>
<evidence type="ECO:0000313" key="1">
    <source>
        <dbReference type="EMBL" id="MFD1017216.1"/>
    </source>
</evidence>
<name>A0ABW3KUI9_9FLAO</name>
<dbReference type="SUPFAM" id="SSF49464">
    <property type="entry name" value="Carboxypeptidase regulatory domain-like"/>
    <property type="match status" value="1"/>
</dbReference>
<evidence type="ECO:0000313" key="2">
    <source>
        <dbReference type="Proteomes" id="UP001597086"/>
    </source>
</evidence>
<dbReference type="SUPFAM" id="SSF56935">
    <property type="entry name" value="Porins"/>
    <property type="match status" value="1"/>
</dbReference>
<gene>
    <name evidence="1" type="ORF">ACFQ13_14910</name>
</gene>
<dbReference type="Pfam" id="PF13715">
    <property type="entry name" value="CarbopepD_reg_2"/>
    <property type="match status" value="1"/>
</dbReference>